<evidence type="ECO:0000313" key="2">
    <source>
        <dbReference type="RefSeq" id="XP_022135940.1"/>
    </source>
</evidence>
<reference evidence="2" key="1">
    <citation type="submission" date="2025-08" db="UniProtKB">
        <authorList>
            <consortium name="RefSeq"/>
        </authorList>
    </citation>
    <scope>IDENTIFICATION</scope>
    <source>
        <strain evidence="2">OHB3-1</strain>
    </source>
</reference>
<dbReference type="GO" id="GO:0016705">
    <property type="term" value="F:oxidoreductase activity, acting on paired donors, with incorporation or reduction of molecular oxygen"/>
    <property type="evidence" value="ECO:0007669"/>
    <property type="project" value="InterPro"/>
</dbReference>
<keyword evidence="1" id="KW-1185">Reference proteome</keyword>
<accession>A0A6J1C2G2</accession>
<dbReference type="Proteomes" id="UP000504603">
    <property type="component" value="Unplaced"/>
</dbReference>
<dbReference type="KEGG" id="mcha:111007771"/>
<organism evidence="1 2">
    <name type="scientific">Momordica charantia</name>
    <name type="common">Bitter gourd</name>
    <name type="synonym">Balsam pear</name>
    <dbReference type="NCBI Taxonomy" id="3673"/>
    <lineage>
        <taxon>Eukaryota</taxon>
        <taxon>Viridiplantae</taxon>
        <taxon>Streptophyta</taxon>
        <taxon>Embryophyta</taxon>
        <taxon>Tracheophyta</taxon>
        <taxon>Spermatophyta</taxon>
        <taxon>Magnoliopsida</taxon>
        <taxon>eudicotyledons</taxon>
        <taxon>Gunneridae</taxon>
        <taxon>Pentapetalae</taxon>
        <taxon>rosids</taxon>
        <taxon>fabids</taxon>
        <taxon>Cucurbitales</taxon>
        <taxon>Cucurbitaceae</taxon>
        <taxon>Momordiceae</taxon>
        <taxon>Momordica</taxon>
    </lineage>
</organism>
<feature type="non-terminal residue" evidence="2">
    <location>
        <position position="177"/>
    </location>
</feature>
<dbReference type="AlphaFoldDB" id="A0A6J1C2G2"/>
<dbReference type="RefSeq" id="XP_022135940.1">
    <property type="nucleotide sequence ID" value="XM_022280248.1"/>
</dbReference>
<dbReference type="GO" id="GO:0005506">
    <property type="term" value="F:iron ion binding"/>
    <property type="evidence" value="ECO:0007669"/>
    <property type="project" value="InterPro"/>
</dbReference>
<dbReference type="GeneID" id="111007771"/>
<proteinExistence type="predicted"/>
<name>A0A6J1C2G2_MOMCH</name>
<protein>
    <submittedName>
        <fullName evidence="2">Allene oxide synthase 3-like</fullName>
    </submittedName>
</protein>
<dbReference type="GO" id="GO:0004497">
    <property type="term" value="F:monooxygenase activity"/>
    <property type="evidence" value="ECO:0007669"/>
    <property type="project" value="InterPro"/>
</dbReference>
<sequence>MFIRLEDELGAKKKAADFNPISDAMSFDFIFRLLTDGSPDPKLAGDGPGMFDKWLTLQLAPLASLGLPKIFCVFEDLIIHTIPLPFMLVKTSYRKLYNAFYSSSASFLDEAERQGIDRDKACHNLVFLAGFNAYGGMKVLFPSLLKWVGAAGEPLHRQLAGEVRAVVKEQGGLTFAA</sequence>
<dbReference type="Gene3D" id="1.10.630.10">
    <property type="entry name" value="Cytochrome P450"/>
    <property type="match status" value="1"/>
</dbReference>
<gene>
    <name evidence="2" type="primary">LOC111007771</name>
</gene>
<evidence type="ECO:0000313" key="1">
    <source>
        <dbReference type="Proteomes" id="UP000504603"/>
    </source>
</evidence>
<dbReference type="GO" id="GO:0020037">
    <property type="term" value="F:heme binding"/>
    <property type="evidence" value="ECO:0007669"/>
    <property type="project" value="InterPro"/>
</dbReference>
<dbReference type="OrthoDB" id="1926277at2759"/>
<dbReference type="InterPro" id="IPR036396">
    <property type="entry name" value="Cyt_P450_sf"/>
</dbReference>